<dbReference type="AlphaFoldDB" id="A0A0F9MK19"/>
<accession>A0A0F9MK19</accession>
<protein>
    <submittedName>
        <fullName evidence="1">Uncharacterized protein</fullName>
    </submittedName>
</protein>
<gene>
    <name evidence="1" type="ORF">LCGC14_1450030</name>
</gene>
<proteinExistence type="predicted"/>
<reference evidence="1" key="1">
    <citation type="journal article" date="2015" name="Nature">
        <title>Complex archaea that bridge the gap between prokaryotes and eukaryotes.</title>
        <authorList>
            <person name="Spang A."/>
            <person name="Saw J.H."/>
            <person name="Jorgensen S.L."/>
            <person name="Zaremba-Niedzwiedzka K."/>
            <person name="Martijn J."/>
            <person name="Lind A.E."/>
            <person name="van Eijk R."/>
            <person name="Schleper C."/>
            <person name="Guy L."/>
            <person name="Ettema T.J."/>
        </authorList>
    </citation>
    <scope>NUCLEOTIDE SEQUENCE</scope>
</reference>
<dbReference type="EMBL" id="LAZR01009976">
    <property type="protein sequence ID" value="KKM69517.1"/>
    <property type="molecule type" value="Genomic_DNA"/>
</dbReference>
<evidence type="ECO:0000313" key="1">
    <source>
        <dbReference type="EMBL" id="KKM69517.1"/>
    </source>
</evidence>
<sequence length="57" mass="6795">MKEYGIETKLYFFCYVVWETTKKITKENQALEFKKGFENALIKPEIKLYSLIGPENE</sequence>
<comment type="caution">
    <text evidence="1">The sequence shown here is derived from an EMBL/GenBank/DDBJ whole genome shotgun (WGS) entry which is preliminary data.</text>
</comment>
<name>A0A0F9MK19_9ZZZZ</name>
<organism evidence="1">
    <name type="scientific">marine sediment metagenome</name>
    <dbReference type="NCBI Taxonomy" id="412755"/>
    <lineage>
        <taxon>unclassified sequences</taxon>
        <taxon>metagenomes</taxon>
        <taxon>ecological metagenomes</taxon>
    </lineage>
</organism>